<name>A0A2V1D8K5_9PLEO</name>
<dbReference type="InterPro" id="IPR051283">
    <property type="entry name" value="Sec_Metabolite_Acyltrans"/>
</dbReference>
<organism evidence="5 6">
    <name type="scientific">Periconia macrospinosa</name>
    <dbReference type="NCBI Taxonomy" id="97972"/>
    <lineage>
        <taxon>Eukaryota</taxon>
        <taxon>Fungi</taxon>
        <taxon>Dikarya</taxon>
        <taxon>Ascomycota</taxon>
        <taxon>Pezizomycotina</taxon>
        <taxon>Dothideomycetes</taxon>
        <taxon>Pleosporomycetidae</taxon>
        <taxon>Pleosporales</taxon>
        <taxon>Massarineae</taxon>
        <taxon>Periconiaceae</taxon>
        <taxon>Periconia</taxon>
    </lineage>
</organism>
<evidence type="ECO:0000256" key="1">
    <source>
        <dbReference type="ARBA" id="ARBA00005179"/>
    </source>
</evidence>
<evidence type="ECO:0000256" key="3">
    <source>
        <dbReference type="ARBA" id="ARBA00022679"/>
    </source>
</evidence>
<proteinExistence type="inferred from homology"/>
<evidence type="ECO:0000256" key="4">
    <source>
        <dbReference type="ARBA" id="ARBA00023315"/>
    </source>
</evidence>
<comment type="pathway">
    <text evidence="1">Secondary metabolite biosynthesis.</text>
</comment>
<dbReference type="OrthoDB" id="21502at2759"/>
<dbReference type="InterPro" id="IPR023213">
    <property type="entry name" value="CAT-like_dom_sf"/>
</dbReference>
<dbReference type="Proteomes" id="UP000244855">
    <property type="component" value="Unassembled WGS sequence"/>
</dbReference>
<comment type="similarity">
    <text evidence="2">Belongs to the plant acyltransferase family.</text>
</comment>
<protein>
    <recommendedName>
        <fullName evidence="7">LysR family regulatory protein</fullName>
    </recommendedName>
</protein>
<gene>
    <name evidence="5" type="ORF">DM02DRAFT_693028</name>
</gene>
<keyword evidence="4" id="KW-0012">Acyltransferase</keyword>
<evidence type="ECO:0000256" key="2">
    <source>
        <dbReference type="ARBA" id="ARBA00009861"/>
    </source>
</evidence>
<dbReference type="PANTHER" id="PTHR31896">
    <property type="entry name" value="FAMILY REGULATORY PROTEIN, PUTATIVE (AFU_ORTHOLOGUE AFUA_3G14730)-RELATED"/>
    <property type="match status" value="1"/>
</dbReference>
<reference evidence="5 6" key="1">
    <citation type="journal article" date="2018" name="Sci. Rep.">
        <title>Comparative genomics provides insights into the lifestyle and reveals functional heterogeneity of dark septate endophytic fungi.</title>
        <authorList>
            <person name="Knapp D.G."/>
            <person name="Nemeth J.B."/>
            <person name="Barry K."/>
            <person name="Hainaut M."/>
            <person name="Henrissat B."/>
            <person name="Johnson J."/>
            <person name="Kuo A."/>
            <person name="Lim J.H.P."/>
            <person name="Lipzen A."/>
            <person name="Nolan M."/>
            <person name="Ohm R.A."/>
            <person name="Tamas L."/>
            <person name="Grigoriev I.V."/>
            <person name="Spatafora J.W."/>
            <person name="Nagy L.G."/>
            <person name="Kovacs G.M."/>
        </authorList>
    </citation>
    <scope>NUCLEOTIDE SEQUENCE [LARGE SCALE GENOMIC DNA]</scope>
    <source>
        <strain evidence="5 6">DSE2036</strain>
    </source>
</reference>
<sequence>MLDFLKAKPGDGVQNENQLDKVVPLNFFDDTPLWRAFILYSMFVFDGVLDATKLHQNLQKLAHKEAWWKLGARLRQNKNGDLEYHIPAEFTEERPAISFSHVEFDESAAEHPVACRLPQPSAQPVIVVDPDEFHDLMKPEGGPTKLADYFNTDRPQLGLHVVSFTDITMVSLYWPHTLMDAMGKSALLNSWISMLQGRENEVPDPYGTVFDPLADLGTNVTEPHKLAMHRMGTFGLLRYGFNQLPSFFHKLENRMVCIPHTFITKLHSEALADLTTISPNQTSQVPFLTEGDVLVAWWTRLATAHLPLTSPPQTIVLNNAYNLRKVLQPEIIPLNASYISNAIGFINVLLSLNDLREKSLGFIASSIRRAIAELGTREQVEAFFEMTRESKMKLPPFFGGGNAHMVTFSNWTKAGLFEVDFSAAMKESGGVGSGGGKPRYIQNCQFGFTMPNGFPIIGKDGDGNYWISGYLGVEVWKGLGEMLGKLTELSNPAPEMPTSYAPTNTHLIQEESGLNGRNDKATAEHAFCFLHPFP</sequence>
<dbReference type="GO" id="GO:0016746">
    <property type="term" value="F:acyltransferase activity"/>
    <property type="evidence" value="ECO:0007669"/>
    <property type="project" value="UniProtKB-KW"/>
</dbReference>
<dbReference type="EMBL" id="KZ805533">
    <property type="protein sequence ID" value="PVH94467.1"/>
    <property type="molecule type" value="Genomic_DNA"/>
</dbReference>
<keyword evidence="3" id="KW-0808">Transferase</keyword>
<dbReference type="STRING" id="97972.A0A2V1D8K5"/>
<dbReference type="Pfam" id="PF02458">
    <property type="entry name" value="Transferase"/>
    <property type="match status" value="1"/>
</dbReference>
<accession>A0A2V1D8K5</accession>
<dbReference type="Gene3D" id="3.30.559.10">
    <property type="entry name" value="Chloramphenicol acetyltransferase-like domain"/>
    <property type="match status" value="2"/>
</dbReference>
<evidence type="ECO:0000313" key="6">
    <source>
        <dbReference type="Proteomes" id="UP000244855"/>
    </source>
</evidence>
<dbReference type="PANTHER" id="PTHR31896:SF69">
    <property type="entry name" value="FAMILY REGULATORY PROTEIN, PUTATIVE (AFU_ORTHOLOGUE AFUA_3G14730)-RELATED"/>
    <property type="match status" value="1"/>
</dbReference>
<evidence type="ECO:0008006" key="7">
    <source>
        <dbReference type="Google" id="ProtNLM"/>
    </source>
</evidence>
<dbReference type="AlphaFoldDB" id="A0A2V1D8K5"/>
<evidence type="ECO:0000313" key="5">
    <source>
        <dbReference type="EMBL" id="PVH94467.1"/>
    </source>
</evidence>
<keyword evidence="6" id="KW-1185">Reference proteome</keyword>